<dbReference type="OrthoDB" id="9813965at2"/>
<dbReference type="SUPFAM" id="SSF55008">
    <property type="entry name" value="HMA, heavy metal-associated domain"/>
    <property type="match status" value="1"/>
</dbReference>
<feature type="domain" description="HMA" evidence="2">
    <location>
        <begin position="1"/>
        <end position="66"/>
    </location>
</feature>
<gene>
    <name evidence="3" type="ORF">U732_1355</name>
</gene>
<dbReference type="AlphaFoldDB" id="A0A0C1U2E6"/>
<dbReference type="CDD" id="cd00371">
    <property type="entry name" value="HMA"/>
    <property type="match status" value="1"/>
</dbReference>
<sequence>MKKKILVEGMKCENCAKHVKEALTNVEGVTNVDINLSDKYVLLDTAADVSDEAIKNAINTEKYNVIEIETL</sequence>
<dbReference type="Gene3D" id="3.30.70.100">
    <property type="match status" value="1"/>
</dbReference>
<dbReference type="RefSeq" id="WP_039632286.1">
    <property type="nucleotide sequence ID" value="NZ_AYSO01000015.1"/>
</dbReference>
<proteinExistence type="predicted"/>
<reference evidence="3 4" key="1">
    <citation type="journal article" date="2015" name="Infect. Genet. Evol.">
        <title>Genomic sequences of six botulinum neurotoxin-producing strains representing three clostridial species illustrate the mobility and diversity of botulinum neurotoxin genes.</title>
        <authorList>
            <person name="Smith T.J."/>
            <person name="Hill K.K."/>
            <person name="Xie G."/>
            <person name="Foley B.T."/>
            <person name="Williamson C.H."/>
            <person name="Foster J.T."/>
            <person name="Johnson S.L."/>
            <person name="Chertkov O."/>
            <person name="Teshima H."/>
            <person name="Gibbons H.S."/>
            <person name="Johnsky L.A."/>
            <person name="Karavis M.A."/>
            <person name="Smith L.A."/>
        </authorList>
    </citation>
    <scope>NUCLEOTIDE SEQUENCE [LARGE SCALE GENOMIC DNA]</scope>
    <source>
        <strain evidence="3 4">CDC 2741</strain>
    </source>
</reference>
<evidence type="ECO:0000313" key="3">
    <source>
        <dbReference type="EMBL" id="KIE47024.1"/>
    </source>
</evidence>
<dbReference type="InterPro" id="IPR036163">
    <property type="entry name" value="HMA_dom_sf"/>
</dbReference>
<dbReference type="STRING" id="29341.RSJ17_13450"/>
<dbReference type="GO" id="GO:0046872">
    <property type="term" value="F:metal ion binding"/>
    <property type="evidence" value="ECO:0007669"/>
    <property type="project" value="UniProtKB-KW"/>
</dbReference>
<organism evidence="3 4">
    <name type="scientific">Clostridium argentinense CDC 2741</name>
    <dbReference type="NCBI Taxonomy" id="1418104"/>
    <lineage>
        <taxon>Bacteria</taxon>
        <taxon>Bacillati</taxon>
        <taxon>Bacillota</taxon>
        <taxon>Clostridia</taxon>
        <taxon>Eubacteriales</taxon>
        <taxon>Clostridiaceae</taxon>
        <taxon>Clostridium</taxon>
    </lineage>
</organism>
<comment type="caution">
    <text evidence="3">The sequence shown here is derived from an EMBL/GenBank/DDBJ whole genome shotgun (WGS) entry which is preliminary data.</text>
</comment>
<dbReference type="InterPro" id="IPR017969">
    <property type="entry name" value="Heavy-metal-associated_CS"/>
</dbReference>
<protein>
    <submittedName>
        <fullName evidence="3">Heavy-metal-associated domain protein</fullName>
    </submittedName>
</protein>
<name>A0A0C1U2E6_9CLOT</name>
<keyword evidence="4" id="KW-1185">Reference proteome</keyword>
<evidence type="ECO:0000259" key="2">
    <source>
        <dbReference type="PROSITE" id="PS50846"/>
    </source>
</evidence>
<evidence type="ECO:0000256" key="1">
    <source>
        <dbReference type="ARBA" id="ARBA00022723"/>
    </source>
</evidence>
<dbReference type="EMBL" id="AYSO01000015">
    <property type="protein sequence ID" value="KIE47024.1"/>
    <property type="molecule type" value="Genomic_DNA"/>
</dbReference>
<dbReference type="PROSITE" id="PS50846">
    <property type="entry name" value="HMA_2"/>
    <property type="match status" value="1"/>
</dbReference>
<accession>A0A0C1U2E6</accession>
<dbReference type="PROSITE" id="PS01047">
    <property type="entry name" value="HMA_1"/>
    <property type="match status" value="1"/>
</dbReference>
<dbReference type="Pfam" id="PF00403">
    <property type="entry name" value="HMA"/>
    <property type="match status" value="1"/>
</dbReference>
<evidence type="ECO:0000313" key="4">
    <source>
        <dbReference type="Proteomes" id="UP000031366"/>
    </source>
</evidence>
<keyword evidence="1" id="KW-0479">Metal-binding</keyword>
<dbReference type="InterPro" id="IPR006121">
    <property type="entry name" value="HMA_dom"/>
</dbReference>
<dbReference type="Proteomes" id="UP000031366">
    <property type="component" value="Unassembled WGS sequence"/>
</dbReference>